<dbReference type="InterPro" id="IPR001451">
    <property type="entry name" value="Hexapep"/>
</dbReference>
<dbReference type="PANTHER" id="PTHR43104:SF2">
    <property type="entry name" value="L-2-HYDROXYGLUTARATE DEHYDROGENASE, MITOCHONDRIAL"/>
    <property type="match status" value="1"/>
</dbReference>
<dbReference type="NCBIfam" id="NF008726">
    <property type="entry name" value="PRK11728.1"/>
    <property type="match status" value="1"/>
</dbReference>
<keyword evidence="5" id="KW-0274">FAD</keyword>
<dbReference type="GO" id="GO:0016407">
    <property type="term" value="F:acetyltransferase activity"/>
    <property type="evidence" value="ECO:0007669"/>
    <property type="project" value="InterPro"/>
</dbReference>
<dbReference type="InterPro" id="IPR006076">
    <property type="entry name" value="FAD-dep_OxRdtase"/>
</dbReference>
<dbReference type="WBParaSite" id="MhA1_Contig222.frz3.fgene1">
    <property type="protein sequence ID" value="MhA1_Contig222.frz3.fgene1"/>
    <property type="gene ID" value="MhA1_Contig222.frz3.fgene1"/>
</dbReference>
<keyword evidence="6" id="KW-0560">Oxidoreductase</keyword>
<keyword evidence="12" id="KW-1185">Reference proteome</keyword>
<dbReference type="SUPFAM" id="SSF51161">
    <property type="entry name" value="Trimeric LpxA-like enzymes"/>
    <property type="match status" value="1"/>
</dbReference>
<comment type="similarity">
    <text evidence="8">Belongs to the L2HGDH family.</text>
</comment>
<comment type="catalytic activity">
    <reaction evidence="7">
        <text>(S)-2-hydroxyglutarate + A = 2-oxoglutarate + AH2</text>
        <dbReference type="Rhea" id="RHEA:21252"/>
        <dbReference type="ChEBI" id="CHEBI:13193"/>
        <dbReference type="ChEBI" id="CHEBI:16782"/>
        <dbReference type="ChEBI" id="CHEBI:16810"/>
        <dbReference type="ChEBI" id="CHEBI:17499"/>
        <dbReference type="EC" id="1.1.99.2"/>
    </reaction>
</comment>
<dbReference type="Gene3D" id="3.30.9.10">
    <property type="entry name" value="D-Amino Acid Oxidase, subunit A, domain 2"/>
    <property type="match status" value="1"/>
</dbReference>
<protein>
    <recommendedName>
        <fullName evidence="10">L-2-hydroxyglutarate dehydrogenase, mitochondrial</fullName>
        <ecNumber evidence="9">1.1.99.2</ecNumber>
    </recommendedName>
</protein>
<organism evidence="12 13">
    <name type="scientific">Meloidogyne hapla</name>
    <name type="common">Root-knot nematode worm</name>
    <dbReference type="NCBI Taxonomy" id="6305"/>
    <lineage>
        <taxon>Eukaryota</taxon>
        <taxon>Metazoa</taxon>
        <taxon>Ecdysozoa</taxon>
        <taxon>Nematoda</taxon>
        <taxon>Chromadorea</taxon>
        <taxon>Rhabditida</taxon>
        <taxon>Tylenchina</taxon>
        <taxon>Tylenchomorpha</taxon>
        <taxon>Tylenchoidea</taxon>
        <taxon>Meloidogynidae</taxon>
        <taxon>Meloidogyninae</taxon>
        <taxon>Meloidogyne</taxon>
    </lineage>
</organism>
<evidence type="ECO:0000256" key="1">
    <source>
        <dbReference type="ARBA" id="ARBA00001974"/>
    </source>
</evidence>
<evidence type="ECO:0000313" key="13">
    <source>
        <dbReference type="WBParaSite" id="MhA1_Contig222.frz3.fgene1"/>
    </source>
</evidence>
<sequence length="629" mass="70620">MSDQQNYGKHPKDPNKPMIERMLSGELYNYRDDVIEKELNLTAKWLARLNASSCASQAERQKIIRERIGTMGEGCDIRPPFYCDYGGYLFDIYEIFWPLIHCLGTNIKMGSNVILNFNCCILDVVTVTIGDGTLFGPNVQIYAADHPRDRETRLEGWEFGRPITIGKNVWIGGGAIILPGVTIGDDAIIGKFNSLSNNNNISLKFWIFLEIQGLEYSYVKIIRKLPHFIFLSNYLFKMFFSSKLNSTAKNVYDIAIVGGGIVGCATARQLKLIKPNLHAVLIEKEAKLGIDMAYEYCDLKSIPYKKCGKLIVALNEGEIGRLENLFDRGQKNNCRDISIVDAARIREIEPHCQGVKAIWSPHTGIVDWALVTLKMAEDFKQMGGDVQLEWTLKGIEESNIPENPIKLIDSKGKEVFAKYLITCTGLYSDRIAQLSGGSDQPKIIPFRGEYLKLKPEKRYLVKQANIYPVPDPRFPFLGVHFTPTIYGDVLLGPNAVLALSREGYNKTDFLAKDFLDSIQFRGMQKLMLKYACYGFGELTRSFYLPAQIKLLQQYIPELMPSDVEPGRTGVRAQALDINGNLVDDFVFDSGKGPLSSRIIHVRNAPSPGATSSLAIAQMIIEKCIEQFGI</sequence>
<dbReference type="PANTHER" id="PTHR43104">
    <property type="entry name" value="L-2-HYDROXYGLUTARATE DEHYDROGENASE, MITOCHONDRIAL"/>
    <property type="match status" value="1"/>
</dbReference>
<evidence type="ECO:0000256" key="8">
    <source>
        <dbReference type="ARBA" id="ARBA00037941"/>
    </source>
</evidence>
<evidence type="ECO:0000256" key="2">
    <source>
        <dbReference type="ARBA" id="ARBA00007274"/>
    </source>
</evidence>
<evidence type="ECO:0000256" key="5">
    <source>
        <dbReference type="ARBA" id="ARBA00022827"/>
    </source>
</evidence>
<dbReference type="AlphaFoldDB" id="A0A1I8BGJ2"/>
<evidence type="ECO:0000256" key="4">
    <source>
        <dbReference type="ARBA" id="ARBA00022679"/>
    </source>
</evidence>
<dbReference type="InterPro" id="IPR024688">
    <property type="entry name" value="Mac_dom"/>
</dbReference>
<dbReference type="InterPro" id="IPR036188">
    <property type="entry name" value="FAD/NAD-bd_sf"/>
</dbReference>
<keyword evidence="4" id="KW-0808">Transferase</keyword>
<dbReference type="Proteomes" id="UP000095281">
    <property type="component" value="Unplaced"/>
</dbReference>
<proteinExistence type="inferred from homology"/>
<evidence type="ECO:0000313" key="12">
    <source>
        <dbReference type="Proteomes" id="UP000095281"/>
    </source>
</evidence>
<evidence type="ECO:0000256" key="9">
    <source>
        <dbReference type="ARBA" id="ARBA00038878"/>
    </source>
</evidence>
<comment type="similarity">
    <text evidence="2">Belongs to the transferase hexapeptide repeat family.</text>
</comment>
<evidence type="ECO:0000259" key="11">
    <source>
        <dbReference type="SMART" id="SM01266"/>
    </source>
</evidence>
<accession>A0A1I8BGJ2</accession>
<dbReference type="Pfam" id="PF01266">
    <property type="entry name" value="DAO"/>
    <property type="match status" value="1"/>
</dbReference>
<evidence type="ECO:0000256" key="6">
    <source>
        <dbReference type="ARBA" id="ARBA00023002"/>
    </source>
</evidence>
<reference evidence="13" key="1">
    <citation type="submission" date="2016-11" db="UniProtKB">
        <authorList>
            <consortium name="WormBaseParasite"/>
        </authorList>
    </citation>
    <scope>IDENTIFICATION</scope>
</reference>
<dbReference type="SUPFAM" id="SSF51905">
    <property type="entry name" value="FAD/NAD(P)-binding domain"/>
    <property type="match status" value="1"/>
</dbReference>
<dbReference type="GO" id="GO:0047545">
    <property type="term" value="F:(S)-2-hydroxyglutarate dehydrogenase activity"/>
    <property type="evidence" value="ECO:0007669"/>
    <property type="project" value="UniProtKB-EC"/>
</dbReference>
<feature type="domain" description="Maltose/galactoside acetyltransferase" evidence="11">
    <location>
        <begin position="19"/>
        <end position="73"/>
    </location>
</feature>
<dbReference type="SMART" id="SM01266">
    <property type="entry name" value="Mac"/>
    <property type="match status" value="1"/>
</dbReference>
<dbReference type="Pfam" id="PF00132">
    <property type="entry name" value="Hexapep"/>
    <property type="match status" value="1"/>
</dbReference>
<dbReference type="CDD" id="cd03357">
    <property type="entry name" value="LbH_MAT_GAT"/>
    <property type="match status" value="1"/>
</dbReference>
<evidence type="ECO:0000256" key="7">
    <source>
        <dbReference type="ARBA" id="ARBA00036066"/>
    </source>
</evidence>
<name>A0A1I8BGJ2_MELHA</name>
<dbReference type="Gene3D" id="2.160.10.10">
    <property type="entry name" value="Hexapeptide repeat proteins"/>
    <property type="match status" value="1"/>
</dbReference>
<dbReference type="EC" id="1.1.99.2" evidence="9"/>
<comment type="cofactor">
    <cofactor evidence="1">
        <name>FAD</name>
        <dbReference type="ChEBI" id="CHEBI:57692"/>
    </cofactor>
</comment>
<dbReference type="InterPro" id="IPR011004">
    <property type="entry name" value="Trimer_LpxA-like_sf"/>
</dbReference>
<evidence type="ECO:0000256" key="10">
    <source>
        <dbReference type="ARBA" id="ARBA00041137"/>
    </source>
</evidence>
<evidence type="ECO:0000256" key="3">
    <source>
        <dbReference type="ARBA" id="ARBA00022630"/>
    </source>
</evidence>
<keyword evidence="3" id="KW-0285">Flavoprotein</keyword>
<dbReference type="Pfam" id="PF12464">
    <property type="entry name" value="Mac"/>
    <property type="match status" value="1"/>
</dbReference>
<dbReference type="Gene3D" id="3.50.50.60">
    <property type="entry name" value="FAD/NAD(P)-binding domain"/>
    <property type="match status" value="2"/>
</dbReference>